<accession>H3GUY7</accession>
<reference evidence="1" key="2">
    <citation type="submission" date="2015-06" db="UniProtKB">
        <authorList>
            <consortium name="EnsemblProtists"/>
        </authorList>
    </citation>
    <scope>IDENTIFICATION</scope>
    <source>
        <strain evidence="1">Pr102</strain>
    </source>
</reference>
<dbReference type="InParanoid" id="H3GUY7"/>
<dbReference type="VEuPathDB" id="FungiDB:KRP23_7018"/>
<keyword evidence="2" id="KW-1185">Reference proteome</keyword>
<dbReference type="PANTHER" id="PTHR40866">
    <property type="entry name" value="BED-TYPE DOMAIN-CONTAINING PROTEIN"/>
    <property type="match status" value="1"/>
</dbReference>
<name>H3GUY7_PHYRM</name>
<dbReference type="InterPro" id="IPR012337">
    <property type="entry name" value="RNaseH-like_sf"/>
</dbReference>
<dbReference type="eggNOG" id="ENOG502SKPA">
    <property type="taxonomic scope" value="Eukaryota"/>
</dbReference>
<dbReference type="SUPFAM" id="SSF53098">
    <property type="entry name" value="Ribonuclease H-like"/>
    <property type="match status" value="1"/>
</dbReference>
<sequence length="364" mass="40552">MSKLLPVTVKAVKKCMEGIASAVGIKLEKELGTLIGLMFDGWTHAGVHYIGLYAVYEAEGELRVPLLGLPPLTDGTHTADAHAQLFENVLDVYHKTNDMVGFLVGDNCNTNQCIANKMGIPLVGCASHRFNLAVNKFLAPYESLLGEVNDLMVALRQENNFAELKKHTELLPVKRNVTRWSSTFTMVQRYIRSDIQKVEAVEELIPTEVRLLFDALVAEYPVMAEHLKATARIVHTPAFESGIVHLISGHGLSSAEAEAHKPFEKRSSTRKKRKDRDEDYASLLLRSGGKRARADTTTDYLPLVKLIPPTSNKVERLLSQCKLVMTPQRRCIPPANFEQLSFLRANRSMWDLITVASVCEKDSA</sequence>
<dbReference type="OMA" id="CESHRFN"/>
<dbReference type="HOGENOM" id="CLU_037484_0_1_1"/>
<evidence type="ECO:0000313" key="2">
    <source>
        <dbReference type="Proteomes" id="UP000005238"/>
    </source>
</evidence>
<dbReference type="AlphaFoldDB" id="H3GUY7"/>
<evidence type="ECO:0000313" key="1">
    <source>
        <dbReference type="EnsemblProtists" id="Phyra81096"/>
    </source>
</evidence>
<dbReference type="PANTHER" id="PTHR40866:SF1">
    <property type="entry name" value="BED-TYPE DOMAIN-CONTAINING PROTEIN"/>
    <property type="match status" value="1"/>
</dbReference>
<dbReference type="EnsemblProtists" id="Phyra81096">
    <property type="protein sequence ID" value="Phyra81096"/>
    <property type="gene ID" value="Phyra81096"/>
</dbReference>
<reference evidence="2" key="1">
    <citation type="journal article" date="2006" name="Science">
        <title>Phytophthora genome sequences uncover evolutionary origins and mechanisms of pathogenesis.</title>
        <authorList>
            <person name="Tyler B.M."/>
            <person name="Tripathy S."/>
            <person name="Zhang X."/>
            <person name="Dehal P."/>
            <person name="Jiang R.H."/>
            <person name="Aerts A."/>
            <person name="Arredondo F.D."/>
            <person name="Baxter L."/>
            <person name="Bensasson D."/>
            <person name="Beynon J.L."/>
            <person name="Chapman J."/>
            <person name="Damasceno C.M."/>
            <person name="Dorrance A.E."/>
            <person name="Dou D."/>
            <person name="Dickerman A.W."/>
            <person name="Dubchak I.L."/>
            <person name="Garbelotto M."/>
            <person name="Gijzen M."/>
            <person name="Gordon S.G."/>
            <person name="Govers F."/>
            <person name="Grunwald N.J."/>
            <person name="Huang W."/>
            <person name="Ivors K.L."/>
            <person name="Jones R.W."/>
            <person name="Kamoun S."/>
            <person name="Krampis K."/>
            <person name="Lamour K.H."/>
            <person name="Lee M.K."/>
            <person name="McDonald W.H."/>
            <person name="Medina M."/>
            <person name="Meijer H.J."/>
            <person name="Nordberg E.K."/>
            <person name="Maclean D.J."/>
            <person name="Ospina-Giraldo M.D."/>
            <person name="Morris P.F."/>
            <person name="Phuntumart V."/>
            <person name="Putnam N.H."/>
            <person name="Rash S."/>
            <person name="Rose J.K."/>
            <person name="Sakihama Y."/>
            <person name="Salamov A.A."/>
            <person name="Savidor A."/>
            <person name="Scheuring C.F."/>
            <person name="Smith B.M."/>
            <person name="Sobral B.W."/>
            <person name="Terry A."/>
            <person name="Torto-Alalibo T.A."/>
            <person name="Win J."/>
            <person name="Xu Z."/>
            <person name="Zhang H."/>
            <person name="Grigoriev I.V."/>
            <person name="Rokhsar D.S."/>
            <person name="Boore J.L."/>
        </authorList>
    </citation>
    <scope>NUCLEOTIDE SEQUENCE [LARGE SCALE GENOMIC DNA]</scope>
    <source>
        <strain evidence="2">Pr102</strain>
    </source>
</reference>
<dbReference type="EMBL" id="DS566053">
    <property type="status" value="NOT_ANNOTATED_CDS"/>
    <property type="molecule type" value="Genomic_DNA"/>
</dbReference>
<protein>
    <submittedName>
        <fullName evidence="1">Uncharacterized protein</fullName>
    </submittedName>
</protein>
<dbReference type="Proteomes" id="UP000005238">
    <property type="component" value="Unassembled WGS sequence"/>
</dbReference>
<organism evidence="1 2">
    <name type="scientific">Phytophthora ramorum</name>
    <name type="common">Sudden oak death agent</name>
    <dbReference type="NCBI Taxonomy" id="164328"/>
    <lineage>
        <taxon>Eukaryota</taxon>
        <taxon>Sar</taxon>
        <taxon>Stramenopiles</taxon>
        <taxon>Oomycota</taxon>
        <taxon>Peronosporomycetes</taxon>
        <taxon>Peronosporales</taxon>
        <taxon>Peronosporaceae</taxon>
        <taxon>Phytophthora</taxon>
    </lineage>
</organism>
<proteinExistence type="predicted"/>